<dbReference type="PANTHER" id="PTHR21329">
    <property type="entry name" value="PHOSPHATIDYLINOSITOL N-ACETYLGLUCOSAMINYLTRANSFERASE SUBUNIT Q-RELATED"/>
    <property type="match status" value="1"/>
</dbReference>
<comment type="caution">
    <text evidence="3">The sequence shown here is derived from an EMBL/GenBank/DDBJ whole genome shotgun (WGS) entry which is preliminary data.</text>
</comment>
<keyword evidence="2" id="KW-0472">Membrane</keyword>
<reference evidence="3 4" key="1">
    <citation type="journal article" date="2016" name="Genome Biol. Evol.">
        <title>Gene Family Evolution Reflects Adaptation to Soil Environmental Stressors in the Genome of the Collembolan Orchesella cincta.</title>
        <authorList>
            <person name="Faddeeva-Vakhrusheva A."/>
            <person name="Derks M.F."/>
            <person name="Anvar S.Y."/>
            <person name="Agamennone V."/>
            <person name="Suring W."/>
            <person name="Smit S."/>
            <person name="van Straalen N.M."/>
            <person name="Roelofs D."/>
        </authorList>
    </citation>
    <scope>NUCLEOTIDE SEQUENCE [LARGE SCALE GENOMIC DNA]</scope>
    <source>
        <tissue evidence="3">Mixed pool</tissue>
    </source>
</reference>
<dbReference type="GO" id="GO:0016757">
    <property type="term" value="F:glycosyltransferase activity"/>
    <property type="evidence" value="ECO:0007669"/>
    <property type="project" value="UniProtKB-KW"/>
</dbReference>
<proteinExistence type="predicted"/>
<dbReference type="EMBL" id="LJIJ01001150">
    <property type="protein sequence ID" value="ODM92787.1"/>
    <property type="molecule type" value="Genomic_DNA"/>
</dbReference>
<keyword evidence="3" id="KW-0808">Transferase</keyword>
<dbReference type="PANTHER" id="PTHR21329:SF3">
    <property type="entry name" value="PHOSPHATIDYLINOSITOL N-ACETYLGLUCOSAMINYLTRANSFERASE SUBUNIT Q"/>
    <property type="match status" value="1"/>
</dbReference>
<feature type="compositionally biased region" description="Basic residues" evidence="1">
    <location>
        <begin position="78"/>
        <end position="90"/>
    </location>
</feature>
<protein>
    <submittedName>
        <fullName evidence="3">Phosphatidylinositol N-acetylglucosaminyltransferase subunit Q</fullName>
    </submittedName>
</protein>
<dbReference type="OrthoDB" id="70250at2759"/>
<feature type="transmembrane region" description="Helical" evidence="2">
    <location>
        <begin position="451"/>
        <end position="480"/>
    </location>
</feature>
<gene>
    <name evidence="3" type="ORF">Ocin01_13897</name>
</gene>
<dbReference type="STRING" id="48709.A0A1D2MIF1"/>
<accession>A0A1D2MIF1</accession>
<name>A0A1D2MIF1_ORCCI</name>
<evidence type="ECO:0000313" key="4">
    <source>
        <dbReference type="Proteomes" id="UP000094527"/>
    </source>
</evidence>
<sequence length="481" mass="54422">MYFNTDLGFSERLPVFHIFFPTTFAQRVSNFLEERGIDSCFVVGQTELRVLKPVRRPRSPPPVGKSPLSFINEVGIRTRSKSRSKNKRRKSGGDGDDSSSRTTTTSSPPPSPFKTEESYQQPQPSSSSKEEEECSTFAVNILGITDNLHNFQGGDSVNSLQIIGRCSKPTSKSSSTSRANSTLFLDLNLEKNGDNLSSFSVEIDYPKIFWKESPPPDPLTIITILHTRLPQIPQDHQDLNLCNTAPSFITSSPLHSFISKKSSGLEQITHKVSILVLGLLGNYPLFPLLNFIFLLLLDSLFGYLITSYLLQFPNLLGFLHEAVDQMLFYLNHLLKWLHGAPAGLKLNHNLNSLYWRFFSYHIHLWASYIGILEPVFAVILNTIQYLGGLGITIQISLLKDLINLATFHVYCLYIYATRLYSIQTTAIVFFGRKYSHLRNRFDSVQLNTSELFISSFGFVILIFLFPTTMVYYAGFVCVIYK</sequence>
<feature type="transmembrane region" description="Helical" evidence="2">
    <location>
        <begin position="410"/>
        <end position="431"/>
    </location>
</feature>
<keyword evidence="2" id="KW-0812">Transmembrane</keyword>
<dbReference type="InterPro" id="IPR007720">
    <property type="entry name" value="PigQ/GPI1"/>
</dbReference>
<dbReference type="GO" id="GO:0005783">
    <property type="term" value="C:endoplasmic reticulum"/>
    <property type="evidence" value="ECO:0007669"/>
    <property type="project" value="TreeGrafter"/>
</dbReference>
<feature type="compositionally biased region" description="Low complexity" evidence="1">
    <location>
        <begin position="118"/>
        <end position="127"/>
    </location>
</feature>
<dbReference type="Pfam" id="PF05024">
    <property type="entry name" value="Gpi1"/>
    <property type="match status" value="1"/>
</dbReference>
<evidence type="ECO:0000256" key="1">
    <source>
        <dbReference type="SAM" id="MobiDB-lite"/>
    </source>
</evidence>
<evidence type="ECO:0000256" key="2">
    <source>
        <dbReference type="SAM" id="Phobius"/>
    </source>
</evidence>
<keyword evidence="4" id="KW-1185">Reference proteome</keyword>
<feature type="region of interest" description="Disordered" evidence="1">
    <location>
        <begin position="54"/>
        <end position="132"/>
    </location>
</feature>
<dbReference type="GO" id="GO:0016020">
    <property type="term" value="C:membrane"/>
    <property type="evidence" value="ECO:0007669"/>
    <property type="project" value="InterPro"/>
</dbReference>
<dbReference type="Proteomes" id="UP000094527">
    <property type="component" value="Unassembled WGS sequence"/>
</dbReference>
<keyword evidence="3" id="KW-0328">Glycosyltransferase</keyword>
<organism evidence="3 4">
    <name type="scientific">Orchesella cincta</name>
    <name type="common">Springtail</name>
    <name type="synonym">Podura cincta</name>
    <dbReference type="NCBI Taxonomy" id="48709"/>
    <lineage>
        <taxon>Eukaryota</taxon>
        <taxon>Metazoa</taxon>
        <taxon>Ecdysozoa</taxon>
        <taxon>Arthropoda</taxon>
        <taxon>Hexapoda</taxon>
        <taxon>Collembola</taxon>
        <taxon>Entomobryomorpha</taxon>
        <taxon>Entomobryoidea</taxon>
        <taxon>Orchesellidae</taxon>
        <taxon>Orchesellinae</taxon>
        <taxon>Orchesella</taxon>
    </lineage>
</organism>
<dbReference type="GO" id="GO:0006506">
    <property type="term" value="P:GPI anchor biosynthetic process"/>
    <property type="evidence" value="ECO:0007669"/>
    <property type="project" value="InterPro"/>
</dbReference>
<keyword evidence="2" id="KW-1133">Transmembrane helix</keyword>
<dbReference type="AlphaFoldDB" id="A0A1D2MIF1"/>
<evidence type="ECO:0000313" key="3">
    <source>
        <dbReference type="EMBL" id="ODM92787.1"/>
    </source>
</evidence>
<feature type="transmembrane region" description="Helical" evidence="2">
    <location>
        <begin position="291"/>
        <end position="310"/>
    </location>
</feature>